<dbReference type="Pfam" id="PF10708">
    <property type="entry name" value="DUF2510"/>
    <property type="match status" value="1"/>
</dbReference>
<dbReference type="AlphaFoldDB" id="A0A4S8N3T5"/>
<feature type="transmembrane region" description="Helical" evidence="2">
    <location>
        <begin position="81"/>
        <end position="104"/>
    </location>
</feature>
<evidence type="ECO:0000259" key="3">
    <source>
        <dbReference type="Pfam" id="PF10708"/>
    </source>
</evidence>
<feature type="region of interest" description="Disordered" evidence="1">
    <location>
        <begin position="264"/>
        <end position="290"/>
    </location>
</feature>
<gene>
    <name evidence="4" type="ORF">E9934_16525</name>
</gene>
<sequence length="290" mass="31120">MSHDNPGSTPPGWYPDGQGGQRWWDGSQWTSHTQPAQPPQQPAPQPYGGGGGFAGPGGPGGPGGGFGGGYGTPPKKKRTGLIIGIVVAVVVLLVGGGVALALLLGGDGDGGSKDKDAADGPRSPVEVAEAYLNANFEGDYGTICELAEESERSEELEDADADDCDEYQDNIQEDVDERNDDYIEEYDESYDDILDDIDYSVTVEDAVEDGDSATVDWQETYEYSGDNDTFLEEAFDGDTTYESDGTMLLCRADDEWFVKDPYYDEDYSENCDGESADGNDDGDDYSDGIY</sequence>
<protein>
    <submittedName>
        <fullName evidence="4">DUF2510 domain-containing protein</fullName>
    </submittedName>
</protein>
<evidence type="ECO:0000256" key="1">
    <source>
        <dbReference type="SAM" id="MobiDB-lite"/>
    </source>
</evidence>
<name>A0A4S8N3T5_9ACTN</name>
<dbReference type="InterPro" id="IPR018929">
    <property type="entry name" value="DUF2510"/>
</dbReference>
<reference evidence="4 5" key="1">
    <citation type="journal article" date="2009" name="Int. J. Syst. Evol. Microbiol.">
        <title>Nocardioides caeni sp. nov., isolated from wastewater.</title>
        <authorList>
            <person name="Yoon J.H."/>
            <person name="Kang S.J."/>
            <person name="Park S."/>
            <person name="Kim W."/>
            <person name="Oh T.K."/>
        </authorList>
    </citation>
    <scope>NUCLEOTIDE SEQUENCE [LARGE SCALE GENOMIC DNA]</scope>
    <source>
        <strain evidence="4 5">DSM 23134</strain>
    </source>
</reference>
<evidence type="ECO:0000313" key="5">
    <source>
        <dbReference type="Proteomes" id="UP000307087"/>
    </source>
</evidence>
<dbReference type="Proteomes" id="UP000307087">
    <property type="component" value="Unassembled WGS sequence"/>
</dbReference>
<comment type="caution">
    <text evidence="4">The sequence shown here is derived from an EMBL/GenBank/DDBJ whole genome shotgun (WGS) entry which is preliminary data.</text>
</comment>
<keyword evidence="2" id="KW-0812">Transmembrane</keyword>
<keyword evidence="5" id="KW-1185">Reference proteome</keyword>
<proteinExistence type="predicted"/>
<feature type="region of interest" description="Disordered" evidence="1">
    <location>
        <begin position="1"/>
        <end position="72"/>
    </location>
</feature>
<dbReference type="RefSeq" id="WP_136564004.1">
    <property type="nucleotide sequence ID" value="NZ_BAABLS010000006.1"/>
</dbReference>
<feature type="domain" description="DUF2510" evidence="3">
    <location>
        <begin position="11"/>
        <end position="41"/>
    </location>
</feature>
<keyword evidence="2" id="KW-1133">Transmembrane helix</keyword>
<feature type="compositionally biased region" description="Pro residues" evidence="1">
    <location>
        <begin position="36"/>
        <end position="45"/>
    </location>
</feature>
<organism evidence="4 5">
    <name type="scientific">Nocardioides caeni</name>
    <dbReference type="NCBI Taxonomy" id="574700"/>
    <lineage>
        <taxon>Bacteria</taxon>
        <taxon>Bacillati</taxon>
        <taxon>Actinomycetota</taxon>
        <taxon>Actinomycetes</taxon>
        <taxon>Propionibacteriales</taxon>
        <taxon>Nocardioidaceae</taxon>
        <taxon>Nocardioides</taxon>
    </lineage>
</organism>
<evidence type="ECO:0000313" key="4">
    <source>
        <dbReference type="EMBL" id="THV09344.1"/>
    </source>
</evidence>
<evidence type="ECO:0000256" key="2">
    <source>
        <dbReference type="SAM" id="Phobius"/>
    </source>
</evidence>
<accession>A0A4S8N3T5</accession>
<dbReference type="EMBL" id="STGW01000014">
    <property type="protein sequence ID" value="THV09344.1"/>
    <property type="molecule type" value="Genomic_DNA"/>
</dbReference>
<feature type="compositionally biased region" description="Gly residues" evidence="1">
    <location>
        <begin position="47"/>
        <end position="71"/>
    </location>
</feature>
<dbReference type="OrthoDB" id="5244233at2"/>
<keyword evidence="2" id="KW-0472">Membrane</keyword>